<dbReference type="EMBL" id="LLZZ01000161">
    <property type="protein sequence ID" value="KTA97337.1"/>
    <property type="molecule type" value="Genomic_DNA"/>
</dbReference>
<dbReference type="InterPro" id="IPR004412">
    <property type="entry name" value="GatA"/>
</dbReference>
<accession>A0A0W0CM99</accession>
<evidence type="ECO:0000259" key="6">
    <source>
        <dbReference type="Pfam" id="PF01425"/>
    </source>
</evidence>
<dbReference type="SUPFAM" id="SSF75304">
    <property type="entry name" value="Amidase signature (AS) enzymes"/>
    <property type="match status" value="1"/>
</dbReference>
<keyword evidence="3 5" id="KW-0067">ATP-binding</keyword>
<dbReference type="InterPro" id="IPR036928">
    <property type="entry name" value="AS_sf"/>
</dbReference>
<dbReference type="Proteomes" id="UP000054886">
    <property type="component" value="Unassembled WGS sequence"/>
</dbReference>
<evidence type="ECO:0000313" key="8">
    <source>
        <dbReference type="Proteomes" id="UP000054886"/>
    </source>
</evidence>
<comment type="caution">
    <text evidence="7">The sequence shown here is derived from an EMBL/GenBank/DDBJ whole genome shotgun (WGS) entry which is preliminary data.</text>
</comment>
<keyword evidence="1 5" id="KW-0436">Ligase</keyword>
<gene>
    <name evidence="5" type="primary">HER2</name>
    <name evidence="7" type="ORF">AO440_004436</name>
</gene>
<evidence type="ECO:0000256" key="4">
    <source>
        <dbReference type="ARBA" id="ARBA00022917"/>
    </source>
</evidence>
<dbReference type="Pfam" id="PF01425">
    <property type="entry name" value="Amidase"/>
    <property type="match status" value="1"/>
</dbReference>
<proteinExistence type="inferred from homology"/>
<dbReference type="InterPro" id="IPR000120">
    <property type="entry name" value="Amidase"/>
</dbReference>
<evidence type="ECO:0000256" key="1">
    <source>
        <dbReference type="ARBA" id="ARBA00022598"/>
    </source>
</evidence>
<dbReference type="GO" id="GO:0005739">
    <property type="term" value="C:mitochondrion"/>
    <property type="evidence" value="ECO:0007669"/>
    <property type="project" value="UniProtKB-SubCell"/>
</dbReference>
<dbReference type="PANTHER" id="PTHR11895:SF7">
    <property type="entry name" value="GLUTAMYL-TRNA(GLN) AMIDOTRANSFERASE SUBUNIT A, MITOCHONDRIAL"/>
    <property type="match status" value="1"/>
</dbReference>
<evidence type="ECO:0000313" key="7">
    <source>
        <dbReference type="EMBL" id="KTA97337.1"/>
    </source>
</evidence>
<dbReference type="GO" id="GO:0050567">
    <property type="term" value="F:glutaminyl-tRNA synthase (glutamine-hydrolyzing) activity"/>
    <property type="evidence" value="ECO:0007669"/>
    <property type="project" value="UniProtKB-UniRule"/>
</dbReference>
<dbReference type="GO" id="GO:0032543">
    <property type="term" value="P:mitochondrial translation"/>
    <property type="evidence" value="ECO:0007669"/>
    <property type="project" value="UniProtKB-UniRule"/>
</dbReference>
<dbReference type="AlphaFoldDB" id="A0A0W0CM99"/>
<name>A0A0W0CM99_CANGB</name>
<comment type="subunit">
    <text evidence="5">Subunit of the heterotrimeric GatFAB amidotransferase (AdT) complex, composed of A, B and F subunits.</text>
</comment>
<evidence type="ECO:0000256" key="3">
    <source>
        <dbReference type="ARBA" id="ARBA00022840"/>
    </source>
</evidence>
<dbReference type="GO" id="GO:0016740">
    <property type="term" value="F:transferase activity"/>
    <property type="evidence" value="ECO:0007669"/>
    <property type="project" value="UniProtKB-KW"/>
</dbReference>
<evidence type="ECO:0000256" key="5">
    <source>
        <dbReference type="HAMAP-Rule" id="MF_03150"/>
    </source>
</evidence>
<organism evidence="7 8">
    <name type="scientific">Candida glabrata</name>
    <name type="common">Yeast</name>
    <name type="synonym">Torulopsis glabrata</name>
    <dbReference type="NCBI Taxonomy" id="5478"/>
    <lineage>
        <taxon>Eukaryota</taxon>
        <taxon>Fungi</taxon>
        <taxon>Dikarya</taxon>
        <taxon>Ascomycota</taxon>
        <taxon>Saccharomycotina</taxon>
        <taxon>Saccharomycetes</taxon>
        <taxon>Saccharomycetales</taxon>
        <taxon>Saccharomycetaceae</taxon>
        <taxon>Nakaseomyces</taxon>
    </lineage>
</organism>
<keyword evidence="5" id="KW-0496">Mitochondrion</keyword>
<dbReference type="GO" id="GO:0070681">
    <property type="term" value="P:glutaminyl-tRNAGln biosynthesis via transamidation"/>
    <property type="evidence" value="ECO:0007669"/>
    <property type="project" value="UniProtKB-UniRule"/>
</dbReference>
<comment type="catalytic activity">
    <reaction evidence="5">
        <text>L-glutamyl-tRNA(Gln) + L-glutamine + ATP + H2O = L-glutaminyl-tRNA(Gln) + L-glutamate + ADP + phosphate + H(+)</text>
        <dbReference type="Rhea" id="RHEA:17521"/>
        <dbReference type="Rhea" id="RHEA-COMP:9681"/>
        <dbReference type="Rhea" id="RHEA-COMP:9684"/>
        <dbReference type="ChEBI" id="CHEBI:15377"/>
        <dbReference type="ChEBI" id="CHEBI:15378"/>
        <dbReference type="ChEBI" id="CHEBI:29985"/>
        <dbReference type="ChEBI" id="CHEBI:30616"/>
        <dbReference type="ChEBI" id="CHEBI:43474"/>
        <dbReference type="ChEBI" id="CHEBI:58359"/>
        <dbReference type="ChEBI" id="CHEBI:78520"/>
        <dbReference type="ChEBI" id="CHEBI:78521"/>
        <dbReference type="ChEBI" id="CHEBI:456216"/>
        <dbReference type="EC" id="6.3.5.7"/>
    </reaction>
</comment>
<protein>
    <recommendedName>
        <fullName evidence="5">Glutamyl-tRNA(Gln) amidotransferase subunit A, mitochondrial</fullName>
        <shortName evidence="5">Glu-AdT subunit A</shortName>
        <ecNumber evidence="5">6.3.5.7</ecNumber>
    </recommendedName>
</protein>
<feature type="domain" description="Amidase" evidence="6">
    <location>
        <begin position="33"/>
        <end position="460"/>
    </location>
</feature>
<sequence>MSISRLRALPELQKQYNIFTHIDVEGVKNGYKNLKDGTLSGLLCGIKDNIVTKDMPTTCGSEILRGYQSPYDATVVKLLKQEGSIVLGKTNLDEFGMGSRGIHSCFGPTFNPLYPAADKVIMGGSSSGSAAAVVSEAVDFSLGTDTGGSVRLPATYGSIYGFKPSYGRISRYGVIAYAQSLDTVGILTKNISTLRKVYHVLDKYDDKDPTSLENSYRDQILGIHERNTIKERKKYRIGIAKEFSQDSIPETIMEALLAFVKKLLDLGHDVVPISIPSIKNALPIYYTLSPAEAVSNLSRFDGIRYGYRDQELDMSDNVMFAPTRKQFGREVKNRILLGNYNLCSESFKNNYIRAQKLRVQLIDEMDSVFRYPNVLLNNKETAKSETNVDFLISLTTPSLPKKLEDFSVSDLDTPTKEYINDVFTMPMSLAGLPTLSIPIIPGQPIGVQLVGQYGFDEMVLDFAEMIQRNIYKMDVSGANVLDTNSCK</sequence>
<dbReference type="NCBIfam" id="TIGR00132">
    <property type="entry name" value="gatA"/>
    <property type="match status" value="1"/>
</dbReference>
<feature type="active site" description="Acyl-ester intermediate" evidence="5">
    <location>
        <position position="149"/>
    </location>
</feature>
<dbReference type="InterPro" id="IPR023631">
    <property type="entry name" value="Amidase_dom"/>
</dbReference>
<dbReference type="PANTHER" id="PTHR11895">
    <property type="entry name" value="TRANSAMIDASE"/>
    <property type="match status" value="1"/>
</dbReference>
<dbReference type="VEuPathDB" id="FungiDB:GWK60_M13519"/>
<comment type="function">
    <text evidence="5">Allows the formation of correctly charged Gln-tRNA(Gln) through the transamidation of misacylated Glu-tRNA(Gln) in the mitochondria. The reaction takes place in the presence of glutamine and ATP through an activated gamma-phospho-Glu-tRNA(Gln).</text>
</comment>
<comment type="subcellular location">
    <subcellularLocation>
        <location evidence="5">Mitochondrion</location>
    </subcellularLocation>
</comment>
<dbReference type="VEuPathDB" id="FungiDB:CAGL0M13585g"/>
<keyword evidence="7" id="KW-0808">Transferase</keyword>
<dbReference type="Gene3D" id="3.90.1300.10">
    <property type="entry name" value="Amidase signature (AS) domain"/>
    <property type="match status" value="1"/>
</dbReference>
<dbReference type="HAMAP" id="MF_00120">
    <property type="entry name" value="GatA"/>
    <property type="match status" value="1"/>
</dbReference>
<reference evidence="7 8" key="1">
    <citation type="submission" date="2015-10" db="EMBL/GenBank/DDBJ databases">
        <title>Draft genomes sequences of Candida glabrata isolates 1A, 1B, 2A, 2B, 3A and 3B.</title>
        <authorList>
            <person name="Haavelsrud O.E."/>
            <person name="Gaustad P."/>
        </authorList>
    </citation>
    <scope>NUCLEOTIDE SEQUENCE [LARGE SCALE GENOMIC DNA]</scope>
    <source>
        <strain evidence="7">910700640</strain>
    </source>
</reference>
<comment type="similarity">
    <text evidence="5">Belongs to the amidase family. GatA subfamily.</text>
</comment>
<dbReference type="VEuPathDB" id="FungiDB:GVI51_M13563"/>
<keyword evidence="4 5" id="KW-0648">Protein biosynthesis</keyword>
<feature type="active site" description="Charge relay system" evidence="5">
    <location>
        <position position="125"/>
    </location>
</feature>
<dbReference type="VEuPathDB" id="FungiDB:B1J91_M13585g"/>
<dbReference type="GO" id="GO:0005524">
    <property type="term" value="F:ATP binding"/>
    <property type="evidence" value="ECO:0007669"/>
    <property type="project" value="UniProtKB-KW"/>
</dbReference>
<evidence type="ECO:0000256" key="2">
    <source>
        <dbReference type="ARBA" id="ARBA00022741"/>
    </source>
</evidence>
<feature type="active site" description="Charge relay system" evidence="5">
    <location>
        <position position="47"/>
    </location>
</feature>
<dbReference type="GO" id="GO:0007029">
    <property type="term" value="P:endoplasmic reticulum organization"/>
    <property type="evidence" value="ECO:0007669"/>
    <property type="project" value="EnsemblFungi"/>
</dbReference>
<dbReference type="GO" id="GO:0030956">
    <property type="term" value="C:glutamyl-tRNA(Gln) amidotransferase complex"/>
    <property type="evidence" value="ECO:0007669"/>
    <property type="project" value="UniProtKB-UniRule"/>
</dbReference>
<keyword evidence="2 5" id="KW-0547">Nucleotide-binding</keyword>
<dbReference type="EC" id="6.3.5.7" evidence="5"/>